<dbReference type="PANTHER" id="PTHR34580">
    <property type="match status" value="1"/>
</dbReference>
<dbReference type="InterPro" id="IPR026881">
    <property type="entry name" value="WYL_dom"/>
</dbReference>
<dbReference type="PANTHER" id="PTHR34580:SF1">
    <property type="entry name" value="PROTEIN PAFC"/>
    <property type="match status" value="1"/>
</dbReference>
<dbReference type="InterPro" id="IPR057727">
    <property type="entry name" value="WCX_dom"/>
</dbReference>
<dbReference type="PROSITE" id="PS52050">
    <property type="entry name" value="WYL"/>
    <property type="match status" value="1"/>
</dbReference>
<evidence type="ECO:0000313" key="3">
    <source>
        <dbReference type="EMBL" id="XCC63308.1"/>
    </source>
</evidence>
<dbReference type="RefSeq" id="WP_353423956.1">
    <property type="nucleotide sequence ID" value="NZ_CP117826.1"/>
</dbReference>
<reference evidence="3" key="1">
    <citation type="submission" date="2023-02" db="EMBL/GenBank/DDBJ databases">
        <title>Gut commensal Christensenella minuta modulates host metabolism via a new class of secondary bile acids.</title>
        <authorList>
            <person name="Liu C."/>
        </authorList>
    </citation>
    <scope>NUCLEOTIDE SEQUENCE</scope>
    <source>
        <strain evidence="3">CA70</strain>
    </source>
</reference>
<proteinExistence type="predicted"/>
<feature type="domain" description="WYL" evidence="1">
    <location>
        <begin position="150"/>
        <end position="218"/>
    </location>
</feature>
<dbReference type="Pfam" id="PF13280">
    <property type="entry name" value="WYL"/>
    <property type="match status" value="1"/>
</dbReference>
<sequence>MSNKSTSTERQLFILSLLSQRKSGYTITEIIDSLKRMADIDATRRMVARDMDYISQNFFVYEEEHDGRLVYKADKYALSDIDFSIAEIVSLYFTEQVLKTYRSLGMAKDALTIIRRILDKLPGLSRSAIENVKKMIKIVPEAGDDPADEEVLALVQEALEASRSLRLTYRSFSSGETAQRVFDPYVLEIREGCWHTLGFCHLRQAVRDLRVSRIIAAELTDETFTPPQRFYEEYRKTRFDKLAGEELCDIRIRFTGDAARLVREYHARKADRIEENEGSILFEKKAAVTPDLKSWLLSFGGQAEVLAPDRLKKELKEEVERMSALYGKE</sequence>
<evidence type="ECO:0000259" key="2">
    <source>
        <dbReference type="Pfam" id="PF25583"/>
    </source>
</evidence>
<accession>A0AAU8AAP2</accession>
<dbReference type="EMBL" id="CP117826">
    <property type="protein sequence ID" value="XCC63308.1"/>
    <property type="molecule type" value="Genomic_DNA"/>
</dbReference>
<feature type="domain" description="WCX" evidence="2">
    <location>
        <begin position="248"/>
        <end position="322"/>
    </location>
</feature>
<name>A0AAU8AAP2_9FIRM</name>
<evidence type="ECO:0000259" key="1">
    <source>
        <dbReference type="Pfam" id="PF13280"/>
    </source>
</evidence>
<dbReference type="AlphaFoldDB" id="A0AAU8AAP2"/>
<protein>
    <submittedName>
        <fullName evidence="3">WYL domain-containing protein</fullName>
    </submittedName>
</protein>
<organism evidence="3">
    <name type="scientific">Christensenella massiliensis</name>
    <dbReference type="NCBI Taxonomy" id="1805714"/>
    <lineage>
        <taxon>Bacteria</taxon>
        <taxon>Bacillati</taxon>
        <taxon>Bacillota</taxon>
        <taxon>Clostridia</taxon>
        <taxon>Christensenellales</taxon>
        <taxon>Christensenellaceae</taxon>
        <taxon>Christensenella</taxon>
    </lineage>
</organism>
<dbReference type="InterPro" id="IPR051534">
    <property type="entry name" value="CBASS_pafABC_assoc_protein"/>
</dbReference>
<gene>
    <name evidence="3" type="ORF">PUP29_05180</name>
</gene>
<dbReference type="Pfam" id="PF25583">
    <property type="entry name" value="WCX"/>
    <property type="match status" value="1"/>
</dbReference>